<dbReference type="InterPro" id="IPR045864">
    <property type="entry name" value="aa-tRNA-synth_II/BPL/LPL"/>
</dbReference>
<dbReference type="Gene3D" id="3.30.930.10">
    <property type="entry name" value="Bira Bifunctional Protein, Domain 2"/>
    <property type="match status" value="1"/>
</dbReference>
<evidence type="ECO:0000313" key="6">
    <source>
        <dbReference type="Proteomes" id="UP000035929"/>
    </source>
</evidence>
<evidence type="ECO:0000256" key="3">
    <source>
        <dbReference type="ARBA" id="ARBA00022840"/>
    </source>
</evidence>
<dbReference type="EMBL" id="LABX01000282">
    <property type="protein sequence ID" value="KMO27876.1"/>
    <property type="molecule type" value="Genomic_DNA"/>
</dbReference>
<dbReference type="GO" id="GO:0005829">
    <property type="term" value="C:cytosol"/>
    <property type="evidence" value="ECO:0007669"/>
    <property type="project" value="TreeGrafter"/>
</dbReference>
<dbReference type="GO" id="GO:0000049">
    <property type="term" value="F:tRNA binding"/>
    <property type="evidence" value="ECO:0007669"/>
    <property type="project" value="TreeGrafter"/>
</dbReference>
<dbReference type="SUPFAM" id="SSF55681">
    <property type="entry name" value="Class II aaRS and biotin synthetases"/>
    <property type="match status" value="1"/>
</dbReference>
<dbReference type="PRINTS" id="PR00982">
    <property type="entry name" value="TRNASYNTHLYS"/>
</dbReference>
<dbReference type="PANTHER" id="PTHR42918">
    <property type="entry name" value="LYSYL-TRNA SYNTHETASE"/>
    <property type="match status" value="1"/>
</dbReference>
<comment type="caution">
    <text evidence="5">The sequence shown here is derived from an EMBL/GenBank/DDBJ whole genome shotgun (WGS) entry which is preliminary data.</text>
</comment>
<dbReference type="OrthoDB" id="9801152at2"/>
<dbReference type="InterPro" id="IPR018149">
    <property type="entry name" value="Lys-tRNA-synth_II_C"/>
</dbReference>
<dbReference type="InterPro" id="IPR004525">
    <property type="entry name" value="EpmA"/>
</dbReference>
<evidence type="ECO:0000313" key="5">
    <source>
        <dbReference type="EMBL" id="KMO27876.1"/>
    </source>
</evidence>
<dbReference type="NCBIfam" id="TIGR00462">
    <property type="entry name" value="genX"/>
    <property type="match status" value="1"/>
</dbReference>
<keyword evidence="3" id="KW-0067">ATP-binding</keyword>
<dbReference type="Proteomes" id="UP000035929">
    <property type="component" value="Unassembled WGS sequence"/>
</dbReference>
<proteinExistence type="predicted"/>
<protein>
    <submittedName>
        <fullName evidence="5">Lysyl-tRNA synthetase</fullName>
    </submittedName>
</protein>
<dbReference type="AlphaFoldDB" id="A0A0J6UP77"/>
<evidence type="ECO:0000259" key="4">
    <source>
        <dbReference type="PROSITE" id="PS50862"/>
    </source>
</evidence>
<evidence type="ECO:0000256" key="2">
    <source>
        <dbReference type="ARBA" id="ARBA00022741"/>
    </source>
</evidence>
<reference evidence="5 6" key="1">
    <citation type="submission" date="2015-03" db="EMBL/GenBank/DDBJ databases">
        <title>Genome sequencing of Methylobacterium aquaticum DSM16371 type strain.</title>
        <authorList>
            <person name="Chaudhry V."/>
            <person name="Patil P.B."/>
        </authorList>
    </citation>
    <scope>NUCLEOTIDE SEQUENCE [LARGE SCALE GENOMIC DNA]</scope>
    <source>
        <strain evidence="5 6">DSM 16371</strain>
    </source>
</reference>
<evidence type="ECO:0000256" key="1">
    <source>
        <dbReference type="ARBA" id="ARBA00022598"/>
    </source>
</evidence>
<keyword evidence="2" id="KW-0547">Nucleotide-binding</keyword>
<name>A0A0J6UP77_9HYPH</name>
<dbReference type="GO" id="GO:0006430">
    <property type="term" value="P:lysyl-tRNA aminoacylation"/>
    <property type="evidence" value="ECO:0007669"/>
    <property type="project" value="InterPro"/>
</dbReference>
<keyword evidence="1" id="KW-0436">Ligase</keyword>
<dbReference type="PANTHER" id="PTHR42918:SF6">
    <property type="entry name" value="ELONGATION FACTOR P--(R)-BETA-LYSINE LIGASE"/>
    <property type="match status" value="1"/>
</dbReference>
<keyword evidence="5" id="KW-0030">Aminoacyl-tRNA synthetase</keyword>
<sequence length="364" mass="40140">MTSAPPSASPWWAPHVHADRRPRLMARNRIAASLRAWFAARDFVEVEAAILQVSPGNEAHLSAFATTAIGPDGAEHPLYLHTSPEFACKKLLAAGEPRLFSLGPVYRNRERGALHHPEFTMLEWYRAGESYDSLMRDCADLLRLAAETAGTRTFLWRGIEADPFAEPERLTVAEAFRRQAGIDLLATVAPDASTDRAGLAAALGEAGIRTAPDDTWADLFSRVMVERVEPALGRGRATILCEYPIPEAALARPSPADPRVAERFELYACGVELANAFGELTDPAEQRRRFAAEMDEKERVYGERYPLDEDFLRALAQMPEASGIALGFDRLVMLATGARRIEDVIWTPVAEFPSAEFPRAGSPR</sequence>
<dbReference type="RefSeq" id="WP_048467346.1">
    <property type="nucleotide sequence ID" value="NZ_LABX01000282.1"/>
</dbReference>
<dbReference type="Pfam" id="PF00152">
    <property type="entry name" value="tRNA-synt_2"/>
    <property type="match status" value="1"/>
</dbReference>
<dbReference type="GO" id="GO:0005524">
    <property type="term" value="F:ATP binding"/>
    <property type="evidence" value="ECO:0007669"/>
    <property type="project" value="UniProtKB-KW"/>
</dbReference>
<accession>A0A0J6UP77</accession>
<dbReference type="PROSITE" id="PS50862">
    <property type="entry name" value="AA_TRNA_LIGASE_II"/>
    <property type="match status" value="1"/>
</dbReference>
<dbReference type="PATRIC" id="fig|270351.6.peg.4246"/>
<dbReference type="GO" id="GO:0004824">
    <property type="term" value="F:lysine-tRNA ligase activity"/>
    <property type="evidence" value="ECO:0007669"/>
    <property type="project" value="InterPro"/>
</dbReference>
<dbReference type="InterPro" id="IPR006195">
    <property type="entry name" value="aa-tRNA-synth_II"/>
</dbReference>
<gene>
    <name evidence="5" type="ORF">VP06_29435</name>
</gene>
<organism evidence="5 6">
    <name type="scientific">Methylobacterium aquaticum</name>
    <dbReference type="NCBI Taxonomy" id="270351"/>
    <lineage>
        <taxon>Bacteria</taxon>
        <taxon>Pseudomonadati</taxon>
        <taxon>Pseudomonadota</taxon>
        <taxon>Alphaproteobacteria</taxon>
        <taxon>Hyphomicrobiales</taxon>
        <taxon>Methylobacteriaceae</taxon>
        <taxon>Methylobacterium</taxon>
    </lineage>
</organism>
<feature type="domain" description="Aminoacyl-transfer RNA synthetases class-II family profile" evidence="4">
    <location>
        <begin position="27"/>
        <end position="348"/>
    </location>
</feature>
<dbReference type="InterPro" id="IPR004364">
    <property type="entry name" value="Aa-tRNA-synt_II"/>
</dbReference>